<dbReference type="PROSITE" id="PS51760">
    <property type="entry name" value="GH10_2"/>
    <property type="match status" value="1"/>
</dbReference>
<sequence>MVVETILLLLCSLLLAGNEIDASVYDYSASIECLVKAQKPQYGGGLILNPEFSDGLQGWAVFGHGSIKLRTSKQGNQFIVAYNRTKPQDSFSQKVYLKEGIFYTFSAWVQIEGGNESMVVAALKTSQDQNMVVGAVAAQCGCWSMLKGGLTVNFSGPTELYFESTNIAIEIWADNISLQPFSKDQWQYQRSVSIEKIRKRKIRFHVSDKEGKMIHNATVSMESLRPQFPLGCATSEAILRNKAYKDWFTSRFTATTFDNEMKWYSTESILGKENYSIPDAMVAFFKEHRISVRGHNIFWDDPRFQPQWLKSLPPEELKAAALNRLNSVVSRYSGQVIAWDVMNENLHFSYFEDKFGPYASAYFFQRVQQLDPKTALFMNEYNTLEQAKDLNSTPAMYLQKLRQIRSFPGNEGLLAAIGLESHFSEPNIPYMRACLDTLGATQLPIWLTELDVNRGPNQARYLEEIMREAYSHPSVQGIIVWAGWKPTGCSRMCLTDNSFKNLPTGDVVDNLIQEWSTTGLQGTTDINGIYEHSVFRGEYLVSVTNTKNTTSLKQTIEVTRECSEVLDVWISI</sequence>
<feature type="chain" id="PRO_5040217405" description="GH10 domain-containing protein" evidence="6">
    <location>
        <begin position="17"/>
        <end position="572"/>
    </location>
</feature>
<protein>
    <recommendedName>
        <fullName evidence="7">GH10 domain-containing protein</fullName>
    </recommendedName>
</protein>
<dbReference type="SMART" id="SM00633">
    <property type="entry name" value="Glyco_10"/>
    <property type="match status" value="1"/>
</dbReference>
<name>A0A9Q0GW71_9MAGN</name>
<dbReference type="Pfam" id="PF00331">
    <property type="entry name" value="Glyco_hydro_10"/>
    <property type="match status" value="1"/>
</dbReference>
<organism evidence="8 9">
    <name type="scientific">Protea cynaroides</name>
    <dbReference type="NCBI Taxonomy" id="273540"/>
    <lineage>
        <taxon>Eukaryota</taxon>
        <taxon>Viridiplantae</taxon>
        <taxon>Streptophyta</taxon>
        <taxon>Embryophyta</taxon>
        <taxon>Tracheophyta</taxon>
        <taxon>Spermatophyta</taxon>
        <taxon>Magnoliopsida</taxon>
        <taxon>Proteales</taxon>
        <taxon>Proteaceae</taxon>
        <taxon>Protea</taxon>
    </lineage>
</organism>
<keyword evidence="3" id="KW-0378">Hydrolase</keyword>
<evidence type="ECO:0000259" key="7">
    <source>
        <dbReference type="PROSITE" id="PS51760"/>
    </source>
</evidence>
<feature type="domain" description="GH10" evidence="7">
    <location>
        <begin position="218"/>
        <end position="511"/>
    </location>
</feature>
<keyword evidence="4" id="KW-0119">Carbohydrate metabolism</keyword>
<reference evidence="8" key="1">
    <citation type="journal article" date="2023" name="Plant J.">
        <title>The genome of the king protea, Protea cynaroides.</title>
        <authorList>
            <person name="Chang J."/>
            <person name="Duong T.A."/>
            <person name="Schoeman C."/>
            <person name="Ma X."/>
            <person name="Roodt D."/>
            <person name="Barker N."/>
            <person name="Li Z."/>
            <person name="Van de Peer Y."/>
            <person name="Mizrachi E."/>
        </authorList>
    </citation>
    <scope>NUCLEOTIDE SEQUENCE</scope>
    <source>
        <tissue evidence="8">Young leaves</tissue>
    </source>
</reference>
<evidence type="ECO:0000313" key="8">
    <source>
        <dbReference type="EMBL" id="KAJ4952794.1"/>
    </source>
</evidence>
<dbReference type="InterPro" id="IPR003305">
    <property type="entry name" value="CenC_carb-bd"/>
</dbReference>
<dbReference type="Proteomes" id="UP001141806">
    <property type="component" value="Unassembled WGS sequence"/>
</dbReference>
<keyword evidence="9" id="KW-1185">Reference proteome</keyword>
<dbReference type="GO" id="GO:0031176">
    <property type="term" value="F:endo-1,4-beta-xylanase activity"/>
    <property type="evidence" value="ECO:0007669"/>
    <property type="project" value="UniProtKB-ARBA"/>
</dbReference>
<dbReference type="Gene3D" id="2.60.120.260">
    <property type="entry name" value="Galactose-binding domain-like"/>
    <property type="match status" value="1"/>
</dbReference>
<dbReference type="EMBL" id="JAMYWD010000012">
    <property type="protein sequence ID" value="KAJ4952794.1"/>
    <property type="molecule type" value="Genomic_DNA"/>
</dbReference>
<evidence type="ECO:0000256" key="5">
    <source>
        <dbReference type="ARBA" id="ARBA00023326"/>
    </source>
</evidence>
<evidence type="ECO:0000256" key="1">
    <source>
        <dbReference type="ARBA" id="ARBA00007495"/>
    </source>
</evidence>
<dbReference type="SUPFAM" id="SSF51445">
    <property type="entry name" value="(Trans)glycosidases"/>
    <property type="match status" value="1"/>
</dbReference>
<dbReference type="InterPro" id="IPR044846">
    <property type="entry name" value="GH10"/>
</dbReference>
<evidence type="ECO:0000256" key="6">
    <source>
        <dbReference type="SAM" id="SignalP"/>
    </source>
</evidence>
<dbReference type="InterPro" id="IPR017853">
    <property type="entry name" value="GH"/>
</dbReference>
<evidence type="ECO:0000256" key="3">
    <source>
        <dbReference type="ARBA" id="ARBA00022801"/>
    </source>
</evidence>
<dbReference type="InterPro" id="IPR008979">
    <property type="entry name" value="Galactose-bd-like_sf"/>
</dbReference>
<dbReference type="Pfam" id="PF02018">
    <property type="entry name" value="CBM_4_9"/>
    <property type="match status" value="1"/>
</dbReference>
<keyword evidence="2" id="KW-0677">Repeat</keyword>
<dbReference type="AlphaFoldDB" id="A0A9Q0GW71"/>
<dbReference type="SUPFAM" id="SSF49785">
    <property type="entry name" value="Galactose-binding domain-like"/>
    <property type="match status" value="1"/>
</dbReference>
<accession>A0A9Q0GW71</accession>
<keyword evidence="5" id="KW-0624">Polysaccharide degradation</keyword>
<dbReference type="GO" id="GO:0000272">
    <property type="term" value="P:polysaccharide catabolic process"/>
    <property type="evidence" value="ECO:0007669"/>
    <property type="project" value="UniProtKB-KW"/>
</dbReference>
<comment type="caution">
    <text evidence="8">The sequence shown here is derived from an EMBL/GenBank/DDBJ whole genome shotgun (WGS) entry which is preliminary data.</text>
</comment>
<evidence type="ECO:0000256" key="4">
    <source>
        <dbReference type="ARBA" id="ARBA00023277"/>
    </source>
</evidence>
<dbReference type="PANTHER" id="PTHR31490:SF80">
    <property type="entry name" value="ENDO-1,4-BETA-XYLANASE A-LIKE ISOFORM X1"/>
    <property type="match status" value="1"/>
</dbReference>
<comment type="similarity">
    <text evidence="1">Belongs to the glycosyl hydrolase 10 (cellulase F) family.</text>
</comment>
<evidence type="ECO:0000313" key="9">
    <source>
        <dbReference type="Proteomes" id="UP001141806"/>
    </source>
</evidence>
<proteinExistence type="inferred from homology"/>
<evidence type="ECO:0000256" key="2">
    <source>
        <dbReference type="ARBA" id="ARBA00022737"/>
    </source>
</evidence>
<gene>
    <name evidence="8" type="ORF">NE237_029626</name>
</gene>
<keyword evidence="6" id="KW-0732">Signal</keyword>
<dbReference type="Gene3D" id="3.20.20.80">
    <property type="entry name" value="Glycosidases"/>
    <property type="match status" value="1"/>
</dbReference>
<dbReference type="InterPro" id="IPR001000">
    <property type="entry name" value="GH10_dom"/>
</dbReference>
<dbReference type="PANTHER" id="PTHR31490">
    <property type="entry name" value="GLYCOSYL HYDROLASE"/>
    <property type="match status" value="1"/>
</dbReference>
<feature type="signal peptide" evidence="6">
    <location>
        <begin position="1"/>
        <end position="16"/>
    </location>
</feature>
<dbReference type="OrthoDB" id="3055998at2759"/>